<dbReference type="STRING" id="177437.HRM2_09470"/>
<dbReference type="HOGENOM" id="CLU_151808_0_0_7"/>
<accession>C0QKI8</accession>
<sequence>MDQKTHRLINHVINDMALEVMDQGSETGDMVVRDALRGINNMQISYRPPRVILEQKIMETPDNCIGCHTELLKINRQLEQGAFALDHTGTKLYFRDTLEIDNLDKNELEASLNGVSLALMEFGDRLIEMHNTNHKEDINA</sequence>
<dbReference type="OrthoDB" id="361060at2"/>
<name>C0QKI8_DESAH</name>
<dbReference type="EMBL" id="CP001087">
    <property type="protein sequence ID" value="ACN14059.1"/>
    <property type="molecule type" value="Genomic_DNA"/>
</dbReference>
<gene>
    <name evidence="1" type="ordered locus">HRM2_09470</name>
</gene>
<proteinExistence type="predicted"/>
<keyword evidence="2" id="KW-1185">Reference proteome</keyword>
<dbReference type="RefSeq" id="WP_015902853.1">
    <property type="nucleotide sequence ID" value="NC_012108.1"/>
</dbReference>
<organism evidence="1 2">
    <name type="scientific">Desulforapulum autotrophicum (strain ATCC 43914 / DSM 3382 / VKM B-1955 / HRM2)</name>
    <name type="common">Desulfobacterium autotrophicum</name>
    <dbReference type="NCBI Taxonomy" id="177437"/>
    <lineage>
        <taxon>Bacteria</taxon>
        <taxon>Pseudomonadati</taxon>
        <taxon>Thermodesulfobacteriota</taxon>
        <taxon>Desulfobacteria</taxon>
        <taxon>Desulfobacterales</taxon>
        <taxon>Desulfobacteraceae</taxon>
        <taxon>Desulforapulum</taxon>
    </lineage>
</organism>
<dbReference type="SUPFAM" id="SSF69635">
    <property type="entry name" value="Type III secretory system chaperone-like"/>
    <property type="match status" value="1"/>
</dbReference>
<dbReference type="KEGG" id="dat:HRM2_09470"/>
<evidence type="ECO:0000313" key="1">
    <source>
        <dbReference type="EMBL" id="ACN14059.1"/>
    </source>
</evidence>
<dbReference type="InterPro" id="IPR054345">
    <property type="entry name" value="Tir-like"/>
</dbReference>
<protein>
    <submittedName>
        <fullName evidence="1">Uncharacterized protein</fullName>
    </submittedName>
</protein>
<dbReference type="AlphaFoldDB" id="C0QKI8"/>
<reference evidence="1 2" key="1">
    <citation type="journal article" date="2009" name="Environ. Microbiol.">
        <title>Genome sequence of Desulfobacterium autotrophicum HRM2, a marine sulfate reducer oxidizing organic carbon completely to carbon dioxide.</title>
        <authorList>
            <person name="Strittmatter A.W."/>
            <person name="Liesegang H."/>
            <person name="Rabus R."/>
            <person name="Decker I."/>
            <person name="Amann J."/>
            <person name="Andres S."/>
            <person name="Henne A."/>
            <person name="Fricke W.F."/>
            <person name="Martinez-Arias R."/>
            <person name="Bartels D."/>
            <person name="Goesmann A."/>
            <person name="Krause L."/>
            <person name="Puehler A."/>
            <person name="Klenk H.P."/>
            <person name="Richter M."/>
            <person name="Schuler M."/>
            <person name="Gloeckner F.O."/>
            <person name="Meyerdierks A."/>
            <person name="Gottschalk G."/>
            <person name="Amann R."/>
        </authorList>
    </citation>
    <scope>NUCLEOTIDE SEQUENCE [LARGE SCALE GENOMIC DNA]</scope>
    <source>
        <strain evidence="2">ATCC 43914 / DSM 3382 / HRM2</strain>
    </source>
</reference>
<dbReference type="Gene3D" id="3.30.1460.10">
    <property type="match status" value="1"/>
</dbReference>
<dbReference type="Proteomes" id="UP000000442">
    <property type="component" value="Chromosome"/>
</dbReference>
<dbReference type="Pfam" id="PF22550">
    <property type="entry name" value="CesT_Tir_1"/>
    <property type="match status" value="1"/>
</dbReference>
<evidence type="ECO:0000313" key="2">
    <source>
        <dbReference type="Proteomes" id="UP000000442"/>
    </source>
</evidence>